<keyword evidence="3" id="KW-1185">Reference proteome</keyword>
<feature type="region of interest" description="Disordered" evidence="1">
    <location>
        <begin position="69"/>
        <end position="88"/>
    </location>
</feature>
<proteinExistence type="predicted"/>
<gene>
    <name evidence="2" type="ORF">PoB_001980000</name>
</gene>
<dbReference type="AlphaFoldDB" id="A0AAV3ZFD2"/>
<dbReference type="Proteomes" id="UP000735302">
    <property type="component" value="Unassembled WGS sequence"/>
</dbReference>
<reference evidence="2 3" key="1">
    <citation type="journal article" date="2021" name="Elife">
        <title>Chloroplast acquisition without the gene transfer in kleptoplastic sea slugs, Plakobranchus ocellatus.</title>
        <authorList>
            <person name="Maeda T."/>
            <person name="Takahashi S."/>
            <person name="Yoshida T."/>
            <person name="Shimamura S."/>
            <person name="Takaki Y."/>
            <person name="Nagai Y."/>
            <person name="Toyoda A."/>
            <person name="Suzuki Y."/>
            <person name="Arimoto A."/>
            <person name="Ishii H."/>
            <person name="Satoh N."/>
            <person name="Nishiyama T."/>
            <person name="Hasebe M."/>
            <person name="Maruyama T."/>
            <person name="Minagawa J."/>
            <person name="Obokata J."/>
            <person name="Shigenobu S."/>
        </authorList>
    </citation>
    <scope>NUCLEOTIDE SEQUENCE [LARGE SCALE GENOMIC DNA]</scope>
</reference>
<organism evidence="2 3">
    <name type="scientific">Plakobranchus ocellatus</name>
    <dbReference type="NCBI Taxonomy" id="259542"/>
    <lineage>
        <taxon>Eukaryota</taxon>
        <taxon>Metazoa</taxon>
        <taxon>Spiralia</taxon>
        <taxon>Lophotrochozoa</taxon>
        <taxon>Mollusca</taxon>
        <taxon>Gastropoda</taxon>
        <taxon>Heterobranchia</taxon>
        <taxon>Euthyneura</taxon>
        <taxon>Panpulmonata</taxon>
        <taxon>Sacoglossa</taxon>
        <taxon>Placobranchoidea</taxon>
        <taxon>Plakobranchidae</taxon>
        <taxon>Plakobranchus</taxon>
    </lineage>
</organism>
<sequence length="88" mass="10000">MPVSFAIQPVYNKVISDFYFLRLVTGLEHEFTTAQTPHLPFWHGEGLKTGDHIAKDELYHLELQTTLNNRGHNGSTGPVHSIKVPEFQ</sequence>
<comment type="caution">
    <text evidence="2">The sequence shown here is derived from an EMBL/GenBank/DDBJ whole genome shotgun (WGS) entry which is preliminary data.</text>
</comment>
<evidence type="ECO:0000313" key="2">
    <source>
        <dbReference type="EMBL" id="GFN93294.1"/>
    </source>
</evidence>
<evidence type="ECO:0000313" key="3">
    <source>
        <dbReference type="Proteomes" id="UP000735302"/>
    </source>
</evidence>
<evidence type="ECO:0000256" key="1">
    <source>
        <dbReference type="SAM" id="MobiDB-lite"/>
    </source>
</evidence>
<name>A0AAV3ZFD2_9GAST</name>
<protein>
    <submittedName>
        <fullName evidence="2">Uncharacterized protein</fullName>
    </submittedName>
</protein>
<feature type="compositionally biased region" description="Polar residues" evidence="1">
    <location>
        <begin position="69"/>
        <end position="78"/>
    </location>
</feature>
<accession>A0AAV3ZFD2</accession>
<dbReference type="EMBL" id="BLXT01002329">
    <property type="protein sequence ID" value="GFN93294.1"/>
    <property type="molecule type" value="Genomic_DNA"/>
</dbReference>